<gene>
    <name evidence="11" type="ORF">ACG33_13215</name>
</gene>
<dbReference type="STRING" id="465721.ACG33_13215"/>
<protein>
    <submittedName>
        <fullName evidence="11">Lipid A ethanolaminephosphotransferase</fullName>
        <ecNumber evidence="11">2.7.8.-</ecNumber>
    </submittedName>
</protein>
<evidence type="ECO:0000256" key="6">
    <source>
        <dbReference type="ARBA" id="ARBA00022989"/>
    </source>
</evidence>
<keyword evidence="4 11" id="KW-0808">Transferase</keyword>
<dbReference type="AlphaFoldDB" id="A0A127FE39"/>
<evidence type="ECO:0000256" key="1">
    <source>
        <dbReference type="ARBA" id="ARBA00004429"/>
    </source>
</evidence>
<feature type="transmembrane region" description="Helical" evidence="8">
    <location>
        <begin position="102"/>
        <end position="123"/>
    </location>
</feature>
<evidence type="ECO:0000256" key="7">
    <source>
        <dbReference type="ARBA" id="ARBA00023136"/>
    </source>
</evidence>
<dbReference type="GO" id="GO:0016776">
    <property type="term" value="F:phosphotransferase activity, phosphate group as acceptor"/>
    <property type="evidence" value="ECO:0007669"/>
    <property type="project" value="TreeGrafter"/>
</dbReference>
<keyword evidence="7 8" id="KW-0472">Membrane</keyword>
<dbReference type="InterPro" id="IPR012549">
    <property type="entry name" value="EptA-like_N"/>
</dbReference>
<feature type="transmembrane region" description="Helical" evidence="8">
    <location>
        <begin position="23"/>
        <end position="45"/>
    </location>
</feature>
<dbReference type="InterPro" id="IPR058130">
    <property type="entry name" value="PEA_transf_C"/>
</dbReference>
<feature type="domain" description="Sulfatase N-terminal" evidence="9">
    <location>
        <begin position="214"/>
        <end position="502"/>
    </location>
</feature>
<dbReference type="PANTHER" id="PTHR30443">
    <property type="entry name" value="INNER MEMBRANE PROTEIN"/>
    <property type="match status" value="1"/>
</dbReference>
<organism evidence="11 12">
    <name type="scientific">Steroidobacter denitrificans</name>
    <dbReference type="NCBI Taxonomy" id="465721"/>
    <lineage>
        <taxon>Bacteria</taxon>
        <taxon>Pseudomonadati</taxon>
        <taxon>Pseudomonadota</taxon>
        <taxon>Gammaproteobacteria</taxon>
        <taxon>Steroidobacterales</taxon>
        <taxon>Steroidobacteraceae</taxon>
        <taxon>Steroidobacter</taxon>
    </lineage>
</organism>
<dbReference type="PATRIC" id="fig|465721.4.peg.2825"/>
<evidence type="ECO:0000259" key="10">
    <source>
        <dbReference type="Pfam" id="PF08019"/>
    </source>
</evidence>
<name>A0A127FE39_STEDE</name>
<evidence type="ECO:0000313" key="11">
    <source>
        <dbReference type="EMBL" id="AMN48039.1"/>
    </source>
</evidence>
<dbReference type="InterPro" id="IPR000917">
    <property type="entry name" value="Sulfatase_N"/>
</dbReference>
<dbReference type="EC" id="2.7.8.-" evidence="11"/>
<dbReference type="InterPro" id="IPR040423">
    <property type="entry name" value="PEA_transferase"/>
</dbReference>
<dbReference type="Proteomes" id="UP000070250">
    <property type="component" value="Chromosome"/>
</dbReference>
<comment type="subcellular location">
    <subcellularLocation>
        <location evidence="1">Cell inner membrane</location>
        <topology evidence="1">Multi-pass membrane protein</topology>
    </subcellularLocation>
</comment>
<dbReference type="KEGG" id="sdf:ACG33_13215"/>
<keyword evidence="3" id="KW-0997">Cell inner membrane</keyword>
<dbReference type="Gene3D" id="3.40.720.10">
    <property type="entry name" value="Alkaline Phosphatase, subunit A"/>
    <property type="match status" value="1"/>
</dbReference>
<keyword evidence="12" id="KW-1185">Reference proteome</keyword>
<evidence type="ECO:0000256" key="2">
    <source>
        <dbReference type="ARBA" id="ARBA00022475"/>
    </source>
</evidence>
<dbReference type="PANTHER" id="PTHR30443:SF0">
    <property type="entry name" value="PHOSPHOETHANOLAMINE TRANSFERASE EPTA"/>
    <property type="match status" value="1"/>
</dbReference>
<dbReference type="Pfam" id="PF00884">
    <property type="entry name" value="Sulfatase"/>
    <property type="match status" value="1"/>
</dbReference>
<evidence type="ECO:0000256" key="4">
    <source>
        <dbReference type="ARBA" id="ARBA00022679"/>
    </source>
</evidence>
<evidence type="ECO:0000259" key="9">
    <source>
        <dbReference type="Pfam" id="PF00884"/>
    </source>
</evidence>
<dbReference type="NCBIfam" id="NF028537">
    <property type="entry name" value="P_eth_NH2_trans"/>
    <property type="match status" value="1"/>
</dbReference>
<sequence>MWLVFYNTSFWIDTVHAMWHGDIASGGFLVSLLVLVLCLQAMLLLLLPSRRLMVGVASALFILAALSSYFSMKYGIVMDKDMLRNVFETNSVESRGLISSGLMARVAVLGVVPALLVWTVRLPSIEWSRRLRMRAVAVAGILLVCALALFAASASYAVFFREYKPIRFTLMPAAPLISAIGVWFDHAKGSGGSVVNVSGQARRTTPVHARPIVLVMVVGETARAANFQLAGYSRPTNPELSAQPGLIYFPDTTSCGTATAISVPCMFSHLSRRAFDVDEAWRYTNVLDALHEAGLDVEWRDNNAGCKGVCVRITQIDYVGHKDSQLCRDSYCYDEKMLEDLPARIDMLTRDTVIVLHQIGSHGPAYAERYPPEFEQFKPACHSNQLQRCTAAGIVNAYDNTIVYTDHVLARTIEILRRASDRVDSMLLYVSDHGESLGEQGLYLHGLPYAFAPDTQKKVPMLMWLSSSYMVRSGTVLDCVKSQAAKSFSHDNIYHTMLGALEVRNISYDSTLDILAPCRGAQEPSDGA</sequence>
<reference evidence="11 12" key="1">
    <citation type="submission" date="2015-06" db="EMBL/GenBank/DDBJ databases">
        <title>A Comprehensive Approach to Explore the Metabolic and Phylogenetic Diversity of Bacterial Steroid Degradation in the Environment: Testosterone as an Example.</title>
        <authorList>
            <person name="Yang F.-C."/>
            <person name="Chen Y.-L."/>
            <person name="Yu C.-P."/>
            <person name="Tang S.-L."/>
            <person name="Wang P.-H."/>
            <person name="Ismail W."/>
            <person name="Wang C.-H."/>
            <person name="Yang C.-Y."/>
            <person name="Chiang Y.-R."/>
        </authorList>
    </citation>
    <scope>NUCLEOTIDE SEQUENCE [LARGE SCALE GENOMIC DNA]</scope>
    <source>
        <strain evidence="11 12">DSM 18526</strain>
    </source>
</reference>
<evidence type="ECO:0000256" key="5">
    <source>
        <dbReference type="ARBA" id="ARBA00022692"/>
    </source>
</evidence>
<evidence type="ECO:0000256" key="8">
    <source>
        <dbReference type="SAM" id="Phobius"/>
    </source>
</evidence>
<dbReference type="SUPFAM" id="SSF53649">
    <property type="entry name" value="Alkaline phosphatase-like"/>
    <property type="match status" value="1"/>
</dbReference>
<feature type="transmembrane region" description="Helical" evidence="8">
    <location>
        <begin position="135"/>
        <end position="159"/>
    </location>
</feature>
<feature type="transmembrane region" description="Helical" evidence="8">
    <location>
        <begin position="52"/>
        <end position="72"/>
    </location>
</feature>
<dbReference type="EMBL" id="CP011971">
    <property type="protein sequence ID" value="AMN48039.1"/>
    <property type="molecule type" value="Genomic_DNA"/>
</dbReference>
<dbReference type="InterPro" id="IPR017850">
    <property type="entry name" value="Alkaline_phosphatase_core_sf"/>
</dbReference>
<dbReference type="Pfam" id="PF08019">
    <property type="entry name" value="EptA_B_N"/>
    <property type="match status" value="1"/>
</dbReference>
<dbReference type="CDD" id="cd16017">
    <property type="entry name" value="LptA"/>
    <property type="match status" value="1"/>
</dbReference>
<dbReference type="GO" id="GO:0009244">
    <property type="term" value="P:lipopolysaccharide core region biosynthetic process"/>
    <property type="evidence" value="ECO:0007669"/>
    <property type="project" value="TreeGrafter"/>
</dbReference>
<evidence type="ECO:0000313" key="12">
    <source>
        <dbReference type="Proteomes" id="UP000070250"/>
    </source>
</evidence>
<accession>A0A127FE39</accession>
<evidence type="ECO:0000256" key="3">
    <source>
        <dbReference type="ARBA" id="ARBA00022519"/>
    </source>
</evidence>
<keyword evidence="2" id="KW-1003">Cell membrane</keyword>
<proteinExistence type="predicted"/>
<feature type="domain" description="Phosphoethanolamine transferase N-terminal" evidence="10">
    <location>
        <begin position="37"/>
        <end position="183"/>
    </location>
</feature>
<keyword evidence="5 8" id="KW-0812">Transmembrane</keyword>
<keyword evidence="6 8" id="KW-1133">Transmembrane helix</keyword>
<dbReference type="GO" id="GO:0005886">
    <property type="term" value="C:plasma membrane"/>
    <property type="evidence" value="ECO:0007669"/>
    <property type="project" value="UniProtKB-SubCell"/>
</dbReference>